<sequence length="384" mass="41862">MSNKLDKMNHTDHPLHISGPRGAQRYRDPLTTRHVKVHQSLNALHQGTKPAPPLPVHQEATSRSVNALDSGSGPSSASHRATGTDGERRQSKVRIKLSKSQSDELMVPKTLDALAGHSGSTSAKHSDPQLAHVRPIRPPSVLKESNHFRMRPSLTKSLDALTAGTKRATAHSASHTASGSTSVLSENHAHNVASRPAFAPVAPQTQPPPARRRRASLPNPERPSFVAGHGHAMPTIHDGVVTGSRRSRGSTVTATNSLPFANVDQETQRAISASSQHHGHVDSTHNPQPDGEVEQRWPADIPLVWSHQQPHNWLRSSCALPCLSMYKNTSMIIHIKRKVNVALDVLLFLSIPMTILVLGTLLPRRIAPSLHWQRASNYQHALPQ</sequence>
<dbReference type="EMBL" id="MCFL01000006">
    <property type="protein sequence ID" value="ORZ39043.1"/>
    <property type="molecule type" value="Genomic_DNA"/>
</dbReference>
<proteinExistence type="predicted"/>
<keyword evidence="2" id="KW-0472">Membrane</keyword>
<evidence type="ECO:0000256" key="1">
    <source>
        <dbReference type="SAM" id="MobiDB-lite"/>
    </source>
</evidence>
<feature type="region of interest" description="Disordered" evidence="1">
    <location>
        <begin position="44"/>
        <end position="235"/>
    </location>
</feature>
<evidence type="ECO:0000313" key="3">
    <source>
        <dbReference type="EMBL" id="ORZ39043.1"/>
    </source>
</evidence>
<protein>
    <submittedName>
        <fullName evidence="3">Uncharacterized protein</fullName>
    </submittedName>
</protein>
<feature type="transmembrane region" description="Helical" evidence="2">
    <location>
        <begin position="341"/>
        <end position="362"/>
    </location>
</feature>
<dbReference type="AlphaFoldDB" id="A0A1Y2HZ94"/>
<keyword evidence="4" id="KW-1185">Reference proteome</keyword>
<name>A0A1Y2HZ94_9FUNG</name>
<feature type="region of interest" description="Disordered" evidence="1">
    <location>
        <begin position="268"/>
        <end position="293"/>
    </location>
</feature>
<organism evidence="3 4">
    <name type="scientific">Catenaria anguillulae PL171</name>
    <dbReference type="NCBI Taxonomy" id="765915"/>
    <lineage>
        <taxon>Eukaryota</taxon>
        <taxon>Fungi</taxon>
        <taxon>Fungi incertae sedis</taxon>
        <taxon>Blastocladiomycota</taxon>
        <taxon>Blastocladiomycetes</taxon>
        <taxon>Blastocladiales</taxon>
        <taxon>Catenariaceae</taxon>
        <taxon>Catenaria</taxon>
    </lineage>
</organism>
<feature type="compositionally biased region" description="Low complexity" evidence="1">
    <location>
        <begin position="170"/>
        <end position="182"/>
    </location>
</feature>
<reference evidence="3 4" key="1">
    <citation type="submission" date="2016-07" db="EMBL/GenBank/DDBJ databases">
        <title>Pervasive Adenine N6-methylation of Active Genes in Fungi.</title>
        <authorList>
            <consortium name="DOE Joint Genome Institute"/>
            <person name="Mondo S.J."/>
            <person name="Dannebaum R.O."/>
            <person name="Kuo R.C."/>
            <person name="Labutti K."/>
            <person name="Haridas S."/>
            <person name="Kuo A."/>
            <person name="Salamov A."/>
            <person name="Ahrendt S.R."/>
            <person name="Lipzen A."/>
            <person name="Sullivan W."/>
            <person name="Andreopoulos W.B."/>
            <person name="Clum A."/>
            <person name="Lindquist E."/>
            <person name="Daum C."/>
            <person name="Ramamoorthy G.K."/>
            <person name="Gryganskyi A."/>
            <person name="Culley D."/>
            <person name="Magnuson J.K."/>
            <person name="James T.Y."/>
            <person name="O'Malley M.A."/>
            <person name="Stajich J.E."/>
            <person name="Spatafora J.W."/>
            <person name="Visel A."/>
            <person name="Grigoriev I.V."/>
        </authorList>
    </citation>
    <scope>NUCLEOTIDE SEQUENCE [LARGE SCALE GENOMIC DNA]</scope>
    <source>
        <strain evidence="3 4">PL171</strain>
    </source>
</reference>
<accession>A0A1Y2HZ94</accession>
<dbReference type="Proteomes" id="UP000193411">
    <property type="component" value="Unassembled WGS sequence"/>
</dbReference>
<feature type="region of interest" description="Disordered" evidence="1">
    <location>
        <begin position="1"/>
        <end position="25"/>
    </location>
</feature>
<feature type="compositionally biased region" description="Polar residues" evidence="1">
    <location>
        <begin position="59"/>
        <end position="81"/>
    </location>
</feature>
<evidence type="ECO:0000256" key="2">
    <source>
        <dbReference type="SAM" id="Phobius"/>
    </source>
</evidence>
<gene>
    <name evidence="3" type="ORF">BCR44DRAFT_1266846</name>
</gene>
<feature type="compositionally biased region" description="Basic and acidic residues" evidence="1">
    <location>
        <begin position="1"/>
        <end position="15"/>
    </location>
</feature>
<comment type="caution">
    <text evidence="3">The sequence shown here is derived from an EMBL/GenBank/DDBJ whole genome shotgun (WGS) entry which is preliminary data.</text>
</comment>
<evidence type="ECO:0000313" key="4">
    <source>
        <dbReference type="Proteomes" id="UP000193411"/>
    </source>
</evidence>
<keyword evidence="2" id="KW-0812">Transmembrane</keyword>
<keyword evidence="2" id="KW-1133">Transmembrane helix</keyword>